<feature type="signal peptide" evidence="1">
    <location>
        <begin position="1"/>
        <end position="21"/>
    </location>
</feature>
<feature type="chain" id="PRO_5020891883" description="SH3 domain-containing protein" evidence="1">
    <location>
        <begin position="22"/>
        <end position="160"/>
    </location>
</feature>
<dbReference type="EMBL" id="SNYM01000006">
    <property type="protein sequence ID" value="TDQ48700.1"/>
    <property type="molecule type" value="Genomic_DNA"/>
</dbReference>
<evidence type="ECO:0000256" key="1">
    <source>
        <dbReference type="SAM" id="SignalP"/>
    </source>
</evidence>
<dbReference type="AlphaFoldDB" id="A0A4R6UNJ8"/>
<evidence type="ECO:0000313" key="3">
    <source>
        <dbReference type="Proteomes" id="UP000295375"/>
    </source>
</evidence>
<keyword evidence="3" id="KW-1185">Reference proteome</keyword>
<reference evidence="2 3" key="1">
    <citation type="submission" date="2019-03" db="EMBL/GenBank/DDBJ databases">
        <title>Genomic Encyclopedia of Type Strains, Phase IV (KMG-IV): sequencing the most valuable type-strain genomes for metagenomic binning, comparative biology and taxonomic classification.</title>
        <authorList>
            <person name="Goeker M."/>
        </authorList>
    </citation>
    <scope>NUCLEOTIDE SEQUENCE [LARGE SCALE GENOMIC DNA]</scope>
    <source>
        <strain evidence="2 3">DSM 103792</strain>
    </source>
</reference>
<protein>
    <recommendedName>
        <fullName evidence="4">SH3 domain-containing protein</fullName>
    </recommendedName>
</protein>
<sequence>MKSTKITLTLILLLAVPCSFAAPSQSGQLVTDAELKSQPEPKAPTLLALKQGQTLAIKERRGGWYAADVDTTGGWVRMLHVRMIGDIESHASSSAKSLTQVRRGDSTIATGIRGLSEQQLKQAKENLPELKRLDRWSANDKEAAQFAKEGRLPAAKKGGK</sequence>
<keyword evidence="1" id="KW-0732">Signal</keyword>
<evidence type="ECO:0000313" key="2">
    <source>
        <dbReference type="EMBL" id="TDQ48700.1"/>
    </source>
</evidence>
<organism evidence="2 3">
    <name type="scientific">Permianibacter aggregans</name>
    <dbReference type="NCBI Taxonomy" id="1510150"/>
    <lineage>
        <taxon>Bacteria</taxon>
        <taxon>Pseudomonadati</taxon>
        <taxon>Pseudomonadota</taxon>
        <taxon>Gammaproteobacteria</taxon>
        <taxon>Pseudomonadales</taxon>
        <taxon>Pseudomonadaceae</taxon>
        <taxon>Permianibacter</taxon>
    </lineage>
</organism>
<comment type="caution">
    <text evidence="2">The sequence shown here is derived from an EMBL/GenBank/DDBJ whole genome shotgun (WGS) entry which is preliminary data.</text>
</comment>
<accession>A0A4R6UNJ8</accession>
<evidence type="ECO:0008006" key="4">
    <source>
        <dbReference type="Google" id="ProtNLM"/>
    </source>
</evidence>
<gene>
    <name evidence="2" type="ORF">EV696_106140</name>
</gene>
<name>A0A4R6UNJ8_9GAMM</name>
<proteinExistence type="predicted"/>
<dbReference type="Proteomes" id="UP000295375">
    <property type="component" value="Unassembled WGS sequence"/>
</dbReference>
<dbReference type="RefSeq" id="WP_133589884.1">
    <property type="nucleotide sequence ID" value="NZ_CP037953.1"/>
</dbReference>